<proteinExistence type="predicted"/>
<organism evidence="1 2">
    <name type="scientific">Massilia genomosp. 1</name>
    <dbReference type="NCBI Taxonomy" id="2609280"/>
    <lineage>
        <taxon>Bacteria</taxon>
        <taxon>Pseudomonadati</taxon>
        <taxon>Pseudomonadota</taxon>
        <taxon>Betaproteobacteria</taxon>
        <taxon>Burkholderiales</taxon>
        <taxon>Oxalobacteraceae</taxon>
        <taxon>Telluria group</taxon>
        <taxon>Massilia</taxon>
    </lineage>
</organism>
<comment type="caution">
    <text evidence="1">The sequence shown here is derived from an EMBL/GenBank/DDBJ whole genome shotgun (WGS) entry which is preliminary data.</text>
</comment>
<protein>
    <submittedName>
        <fullName evidence="1">Uncharacterized protein</fullName>
    </submittedName>
</protein>
<sequence length="260" mass="27432">MQQVIDIEHRLAEKAVAALLFHRHQAALDGADAGWDALLFAIGSGVDMASISSVRQEINSTACHRHRLVLVTRQCSKCGPIDVAVTCRALFSRESCMRSIVFLCAAWLCASSAQAASGVTAGGVVLLQPEQVIGSRTSADKLAPYLKQIDTAATRAFNAANSVPPSGGFLVVAMRPGEQSRFWLDFHPPLPPALVKELLAGAQAVRVPTVKGTIVVAMKYGVAGGSAPSQPMPSPPEWTAAAKAAGVPLETGDLVERIWK</sequence>
<evidence type="ECO:0000313" key="2">
    <source>
        <dbReference type="Proteomes" id="UP000610594"/>
    </source>
</evidence>
<dbReference type="Proteomes" id="UP000610594">
    <property type="component" value="Unassembled WGS sequence"/>
</dbReference>
<accession>A0ABX0MY39</accession>
<dbReference type="EMBL" id="WHJF01000056">
    <property type="protein sequence ID" value="NHZ64522.1"/>
    <property type="molecule type" value="Genomic_DNA"/>
</dbReference>
<keyword evidence="2" id="KW-1185">Reference proteome</keyword>
<evidence type="ECO:0000313" key="1">
    <source>
        <dbReference type="EMBL" id="NHZ64522.1"/>
    </source>
</evidence>
<dbReference type="RefSeq" id="WP_167238557.1">
    <property type="nucleotide sequence ID" value="NZ_WHJF01000056.1"/>
</dbReference>
<name>A0ABX0MY39_9BURK</name>
<gene>
    <name evidence="1" type="ORF">F1735_19830</name>
</gene>
<reference evidence="1 2" key="1">
    <citation type="submission" date="2019-10" db="EMBL/GenBank/DDBJ databases">
        <title>Taxonomy of Antarctic Massilia spp.: description of Massilia rubra sp. nov., Massilia aquatica sp. nov., Massilia mucilaginosa sp. nov., Massilia frigida sp. nov. isolated from streams, lakes and regoliths.</title>
        <authorList>
            <person name="Holochova P."/>
            <person name="Sedlacek I."/>
            <person name="Kralova S."/>
            <person name="Maslanova I."/>
            <person name="Busse H.-J."/>
            <person name="Stankova E."/>
            <person name="Vrbovska V."/>
            <person name="Kovarovic V."/>
            <person name="Bartak M."/>
            <person name="Svec P."/>
            <person name="Pantucek R."/>
        </authorList>
    </citation>
    <scope>NUCLEOTIDE SEQUENCE [LARGE SCALE GENOMIC DNA]</scope>
    <source>
        <strain evidence="1 2">CCM 8694</strain>
    </source>
</reference>